<feature type="region of interest" description="Disordered" evidence="1">
    <location>
        <begin position="1"/>
        <end position="32"/>
    </location>
</feature>
<evidence type="ECO:0000313" key="3">
    <source>
        <dbReference type="Proteomes" id="UP000800097"/>
    </source>
</evidence>
<evidence type="ECO:0000313" key="2">
    <source>
        <dbReference type="EMBL" id="KAF2274819.1"/>
    </source>
</evidence>
<evidence type="ECO:0000256" key="1">
    <source>
        <dbReference type="SAM" id="MobiDB-lite"/>
    </source>
</evidence>
<name>A0A6A6JHU2_WESOR</name>
<proteinExistence type="predicted"/>
<reference evidence="2" key="1">
    <citation type="journal article" date="2020" name="Stud. Mycol.">
        <title>101 Dothideomycetes genomes: a test case for predicting lifestyles and emergence of pathogens.</title>
        <authorList>
            <person name="Haridas S."/>
            <person name="Albert R."/>
            <person name="Binder M."/>
            <person name="Bloem J."/>
            <person name="Labutti K."/>
            <person name="Salamov A."/>
            <person name="Andreopoulos B."/>
            <person name="Baker S."/>
            <person name="Barry K."/>
            <person name="Bills G."/>
            <person name="Bluhm B."/>
            <person name="Cannon C."/>
            <person name="Castanera R."/>
            <person name="Culley D."/>
            <person name="Daum C."/>
            <person name="Ezra D."/>
            <person name="Gonzalez J."/>
            <person name="Henrissat B."/>
            <person name="Kuo A."/>
            <person name="Liang C."/>
            <person name="Lipzen A."/>
            <person name="Lutzoni F."/>
            <person name="Magnuson J."/>
            <person name="Mondo S."/>
            <person name="Nolan M."/>
            <person name="Ohm R."/>
            <person name="Pangilinan J."/>
            <person name="Park H.-J."/>
            <person name="Ramirez L."/>
            <person name="Alfaro M."/>
            <person name="Sun H."/>
            <person name="Tritt A."/>
            <person name="Yoshinaga Y."/>
            <person name="Zwiers L.-H."/>
            <person name="Turgeon B."/>
            <person name="Goodwin S."/>
            <person name="Spatafora J."/>
            <person name="Crous P."/>
            <person name="Grigoriev I."/>
        </authorList>
    </citation>
    <scope>NUCLEOTIDE SEQUENCE</scope>
    <source>
        <strain evidence="2">CBS 379.55</strain>
    </source>
</reference>
<sequence length="152" mass="16671">MDDVEDQTGETRQQIRRPQPQESPGSPRPTPQTATIVYGFEALLETLVGLSEGWYNGLASRAQREEVNGVYIAFPTHHASVVSLDKLAMQQPRFASMDLELTPWATAGGFGESRRGWLIFEGDAECESLHAGGAEEHTLCNGRGLRKGNESI</sequence>
<dbReference type="Proteomes" id="UP000800097">
    <property type="component" value="Unassembled WGS sequence"/>
</dbReference>
<keyword evidence="3" id="KW-1185">Reference proteome</keyword>
<dbReference type="AlphaFoldDB" id="A0A6A6JHU2"/>
<dbReference type="GeneID" id="54554214"/>
<organism evidence="2 3">
    <name type="scientific">Westerdykella ornata</name>
    <dbReference type="NCBI Taxonomy" id="318751"/>
    <lineage>
        <taxon>Eukaryota</taxon>
        <taxon>Fungi</taxon>
        <taxon>Dikarya</taxon>
        <taxon>Ascomycota</taxon>
        <taxon>Pezizomycotina</taxon>
        <taxon>Dothideomycetes</taxon>
        <taxon>Pleosporomycetidae</taxon>
        <taxon>Pleosporales</taxon>
        <taxon>Sporormiaceae</taxon>
        <taxon>Westerdykella</taxon>
    </lineage>
</organism>
<accession>A0A6A6JHU2</accession>
<dbReference type="RefSeq" id="XP_033652358.1">
    <property type="nucleotide sequence ID" value="XM_033801039.1"/>
</dbReference>
<protein>
    <submittedName>
        <fullName evidence="2">Uncharacterized protein</fullName>
    </submittedName>
</protein>
<dbReference type="EMBL" id="ML986500">
    <property type="protein sequence ID" value="KAF2274819.1"/>
    <property type="molecule type" value="Genomic_DNA"/>
</dbReference>
<gene>
    <name evidence="2" type="ORF">EI97DRAFT_459789</name>
</gene>